<comment type="caution">
    <text evidence="3">The sequence shown here is derived from an EMBL/GenBank/DDBJ whole genome shotgun (WGS) entry which is preliminary data.</text>
</comment>
<dbReference type="AlphaFoldDB" id="F9D6B7"/>
<reference evidence="3 4" key="1">
    <citation type="submission" date="2011-04" db="EMBL/GenBank/DDBJ databases">
        <authorList>
            <person name="Muzny D."/>
            <person name="Qin X."/>
            <person name="Deng J."/>
            <person name="Jiang H."/>
            <person name="Liu Y."/>
            <person name="Qu J."/>
            <person name="Song X.-Z."/>
            <person name="Zhang L."/>
            <person name="Thornton R."/>
            <person name="Coyle M."/>
            <person name="Francisco L."/>
            <person name="Jackson L."/>
            <person name="Javaid M."/>
            <person name="Korchina V."/>
            <person name="Kovar C."/>
            <person name="Mata R."/>
            <person name="Mathew T."/>
            <person name="Ngo R."/>
            <person name="Nguyen L."/>
            <person name="Nguyen N."/>
            <person name="Okwuonu G."/>
            <person name="Ongeri F."/>
            <person name="Pham C."/>
            <person name="Simmons D."/>
            <person name="Wilczek-Boney K."/>
            <person name="Hale W."/>
            <person name="Jakkamsetti A."/>
            <person name="Pham P."/>
            <person name="Ruth R."/>
            <person name="San Lucas F."/>
            <person name="Warren J."/>
            <person name="Zhang J."/>
            <person name="Zhao Z."/>
            <person name="Zhou C."/>
            <person name="Zhu D."/>
            <person name="Lee S."/>
            <person name="Bess C."/>
            <person name="Blankenburg K."/>
            <person name="Forbes L."/>
            <person name="Fu Q."/>
            <person name="Gubbala S."/>
            <person name="Hirani K."/>
            <person name="Jayaseelan J.C."/>
            <person name="Lara F."/>
            <person name="Munidasa M."/>
            <person name="Palculict T."/>
            <person name="Patil S."/>
            <person name="Pu L.-L."/>
            <person name="Saada N."/>
            <person name="Tang L."/>
            <person name="Weissenberger G."/>
            <person name="Zhu Y."/>
            <person name="Hemphill L."/>
            <person name="Shang Y."/>
            <person name="Youmans B."/>
            <person name="Ayvaz T."/>
            <person name="Ross M."/>
            <person name="Santibanez J."/>
            <person name="Aqrawi P."/>
            <person name="Gross S."/>
            <person name="Joshi V."/>
            <person name="Fowler G."/>
            <person name="Nazareth L."/>
            <person name="Reid J."/>
            <person name="Worley K."/>
            <person name="Petrosino J."/>
            <person name="Highlander S."/>
            <person name="Gibbs R."/>
        </authorList>
    </citation>
    <scope>NUCLEOTIDE SEQUENCE [LARGE SCALE GENOMIC DNA]</scope>
    <source>
        <strain evidence="3 4">DSM 3688</strain>
    </source>
</reference>
<gene>
    <name evidence="3" type="ORF">HMPREF9136_2395</name>
</gene>
<evidence type="ECO:0000259" key="2">
    <source>
        <dbReference type="Pfam" id="PF00534"/>
    </source>
</evidence>
<dbReference type="CDD" id="cd03801">
    <property type="entry name" value="GT4_PimA-like"/>
    <property type="match status" value="1"/>
</dbReference>
<dbReference type="SUPFAM" id="SSF53756">
    <property type="entry name" value="UDP-Glycosyltransferase/glycogen phosphorylase"/>
    <property type="match status" value="1"/>
</dbReference>
<dbReference type="Pfam" id="PF00534">
    <property type="entry name" value="Glycos_transf_1"/>
    <property type="match status" value="1"/>
</dbReference>
<feature type="domain" description="Glycosyl transferase family 1" evidence="2">
    <location>
        <begin position="135"/>
        <end position="293"/>
    </location>
</feature>
<dbReference type="InterPro" id="IPR001296">
    <property type="entry name" value="Glyco_trans_1"/>
</dbReference>
<dbReference type="Proteomes" id="UP000007820">
    <property type="component" value="Unassembled WGS sequence"/>
</dbReference>
<dbReference type="eggNOG" id="COG0438">
    <property type="taxonomic scope" value="Bacteria"/>
</dbReference>
<dbReference type="Gene3D" id="3.40.50.2000">
    <property type="entry name" value="Glycogen Phosphorylase B"/>
    <property type="match status" value="1"/>
</dbReference>
<dbReference type="GO" id="GO:0016757">
    <property type="term" value="F:glycosyltransferase activity"/>
    <property type="evidence" value="ECO:0007669"/>
    <property type="project" value="InterPro"/>
</dbReference>
<sequence length="316" mass="36519">MWKDGLELLGHSVDLVNYWDSYKWADYDAIIVLGMGLEHVSLINEISKYNKHVISAPILDPDPSISWNMFRIKARYSLGWFKHFSGFRGMRHLFYGFEQLNAYLVRSNYEADFLTKVFKIKRKRIFIVPLSYRNKDINYFPEKEDFCFHVSRLDAPNKNVRRLIEAAKKYQFRLILAGFINGEDNKTLLLDQIRNYPNISYIGTLPDDKLNHYYEKAKVFALPSTNEGVGLVALEAAAYGAEILMTNLGGPQEYYKGMAELVNPYSIDEIGQAICKLMKEGKAQPQLMNYIKKEYSLRACSVKLEKVIISIIKTSC</sequence>
<proteinExistence type="predicted"/>
<organism evidence="3 4">
    <name type="scientific">Prevotella dentalis (strain ATCC 49559 / DSM 3688 / JCM 13448 / NCTC 12043 / ES 2772)</name>
    <name type="common">Mitsuokella dentalis</name>
    <dbReference type="NCBI Taxonomy" id="908937"/>
    <lineage>
        <taxon>Bacteria</taxon>
        <taxon>Pseudomonadati</taxon>
        <taxon>Bacteroidota</taxon>
        <taxon>Bacteroidia</taxon>
        <taxon>Bacteroidales</taxon>
        <taxon>Prevotellaceae</taxon>
        <taxon>Prevotella</taxon>
    </lineage>
</organism>
<name>F9D6B7_PREDD</name>
<evidence type="ECO:0000313" key="3">
    <source>
        <dbReference type="EMBL" id="EGQ12512.1"/>
    </source>
</evidence>
<dbReference type="EMBL" id="AFPW01000041">
    <property type="protein sequence ID" value="EGQ12512.1"/>
    <property type="molecule type" value="Genomic_DNA"/>
</dbReference>
<evidence type="ECO:0000313" key="4">
    <source>
        <dbReference type="Proteomes" id="UP000007820"/>
    </source>
</evidence>
<keyword evidence="1" id="KW-0808">Transferase</keyword>
<dbReference type="STRING" id="908937.Prede_2209"/>
<accession>F9D6B7</accession>
<evidence type="ECO:0000256" key="1">
    <source>
        <dbReference type="ARBA" id="ARBA00022679"/>
    </source>
</evidence>
<dbReference type="PANTHER" id="PTHR46401:SF2">
    <property type="entry name" value="GLYCOSYLTRANSFERASE WBBK-RELATED"/>
    <property type="match status" value="1"/>
</dbReference>
<protein>
    <recommendedName>
        <fullName evidence="2">Glycosyl transferase family 1 domain-containing protein</fullName>
    </recommendedName>
</protein>
<dbReference type="PANTHER" id="PTHR46401">
    <property type="entry name" value="GLYCOSYLTRANSFERASE WBBK-RELATED"/>
    <property type="match status" value="1"/>
</dbReference>